<dbReference type="RefSeq" id="WP_194139971.1">
    <property type="nucleotide sequence ID" value="NZ_PRDM01000004.1"/>
</dbReference>
<evidence type="ECO:0000313" key="1">
    <source>
        <dbReference type="EMBL" id="MBE8726791.1"/>
    </source>
</evidence>
<organism evidence="1 2">
    <name type="scientific">Flavobacterium hungaricum</name>
    <dbReference type="NCBI Taxonomy" id="2082725"/>
    <lineage>
        <taxon>Bacteria</taxon>
        <taxon>Pseudomonadati</taxon>
        <taxon>Bacteroidota</taxon>
        <taxon>Flavobacteriia</taxon>
        <taxon>Flavobacteriales</taxon>
        <taxon>Flavobacteriaceae</taxon>
        <taxon>Flavobacterium</taxon>
    </lineage>
</organism>
<gene>
    <name evidence="1" type="ORF">C4F50_17885</name>
</gene>
<dbReference type="Proteomes" id="UP000640614">
    <property type="component" value="Unassembled WGS sequence"/>
</dbReference>
<dbReference type="EMBL" id="PRDM01000004">
    <property type="protein sequence ID" value="MBE8726791.1"/>
    <property type="molecule type" value="Genomic_DNA"/>
</dbReference>
<proteinExistence type="predicted"/>
<accession>A0ABR9TN57</accession>
<evidence type="ECO:0000313" key="2">
    <source>
        <dbReference type="Proteomes" id="UP000640614"/>
    </source>
</evidence>
<comment type="caution">
    <text evidence="1">The sequence shown here is derived from an EMBL/GenBank/DDBJ whole genome shotgun (WGS) entry which is preliminary data.</text>
</comment>
<keyword evidence="2" id="KW-1185">Reference proteome</keyword>
<reference evidence="1 2" key="1">
    <citation type="submission" date="2018-07" db="EMBL/GenBank/DDBJ databases">
        <title>Genome assembly of strain KB82.</title>
        <authorList>
            <person name="Kukolya J."/>
            <person name="Horvath B."/>
            <person name="Nagy I."/>
            <person name="Toth A."/>
        </authorList>
    </citation>
    <scope>NUCLEOTIDE SEQUENCE [LARGE SCALE GENOMIC DNA]</scope>
    <source>
        <strain evidence="1 2">Kb82</strain>
    </source>
</reference>
<evidence type="ECO:0008006" key="3">
    <source>
        <dbReference type="Google" id="ProtNLM"/>
    </source>
</evidence>
<sequence>MKKTLIFFFTMVSCKTSVKNYEGYIYEYNTKKPLSNIEICIEDLKCVKTNKKGFFKTDFINSSLSRYIYLYANGELIDSIETIRGSGGEKINFYFINGRKDTSFIDMEQKKIIRQ</sequence>
<protein>
    <recommendedName>
        <fullName evidence="3">Lipoprotein</fullName>
    </recommendedName>
</protein>
<name>A0ABR9TN57_9FLAO</name>